<feature type="compositionally biased region" description="Polar residues" evidence="2">
    <location>
        <begin position="2031"/>
        <end position="2040"/>
    </location>
</feature>
<proteinExistence type="predicted"/>
<keyword evidence="4" id="KW-1185">Reference proteome</keyword>
<keyword evidence="1" id="KW-0175">Coiled coil</keyword>
<feature type="coiled-coil region" evidence="1">
    <location>
        <begin position="141"/>
        <end position="256"/>
    </location>
</feature>
<feature type="compositionally biased region" description="Basic residues" evidence="2">
    <location>
        <begin position="2443"/>
        <end position="2452"/>
    </location>
</feature>
<evidence type="ECO:0000313" key="3">
    <source>
        <dbReference type="EMBL" id="KAF5405419.1"/>
    </source>
</evidence>
<comment type="caution">
    <text evidence="3">The sequence shown here is derived from an EMBL/GenBank/DDBJ whole genome shotgun (WGS) entry which is preliminary data.</text>
</comment>
<evidence type="ECO:0000256" key="2">
    <source>
        <dbReference type="SAM" id="MobiDB-lite"/>
    </source>
</evidence>
<feature type="region of interest" description="Disordered" evidence="2">
    <location>
        <begin position="2020"/>
        <end position="2040"/>
    </location>
</feature>
<reference evidence="3" key="1">
    <citation type="submission" date="2019-05" db="EMBL/GenBank/DDBJ databases">
        <title>Annotation for the trematode Paragonimus heterotremus.</title>
        <authorList>
            <person name="Choi Y.-J."/>
        </authorList>
    </citation>
    <scope>NUCLEOTIDE SEQUENCE</scope>
    <source>
        <strain evidence="3">LC</strain>
    </source>
</reference>
<evidence type="ECO:0000256" key="1">
    <source>
        <dbReference type="SAM" id="Coils"/>
    </source>
</evidence>
<name>A0A8J4TS04_9TREM</name>
<accession>A0A8J4TS04</accession>
<protein>
    <submittedName>
        <fullName evidence="3">Uncharacterized protein</fullName>
    </submittedName>
</protein>
<dbReference type="PANTHER" id="PTHR23159:SF31">
    <property type="entry name" value="CENTROSOME-ASSOCIATED PROTEIN CEP250 ISOFORM X1"/>
    <property type="match status" value="1"/>
</dbReference>
<organism evidence="3 4">
    <name type="scientific">Paragonimus heterotremus</name>
    <dbReference type="NCBI Taxonomy" id="100268"/>
    <lineage>
        <taxon>Eukaryota</taxon>
        <taxon>Metazoa</taxon>
        <taxon>Spiralia</taxon>
        <taxon>Lophotrochozoa</taxon>
        <taxon>Platyhelminthes</taxon>
        <taxon>Trematoda</taxon>
        <taxon>Digenea</taxon>
        <taxon>Plagiorchiida</taxon>
        <taxon>Troglotremata</taxon>
        <taxon>Troglotrematidae</taxon>
        <taxon>Paragonimus</taxon>
    </lineage>
</organism>
<dbReference type="OrthoDB" id="6272343at2759"/>
<feature type="region of interest" description="Disordered" evidence="2">
    <location>
        <begin position="2429"/>
        <end position="2452"/>
    </location>
</feature>
<feature type="coiled-coil region" evidence="1">
    <location>
        <begin position="597"/>
        <end position="631"/>
    </location>
</feature>
<dbReference type="PANTHER" id="PTHR23159">
    <property type="entry name" value="CENTROSOMAL PROTEIN 2"/>
    <property type="match status" value="1"/>
</dbReference>
<gene>
    <name evidence="3" type="ORF">PHET_01020</name>
</gene>
<dbReference type="EMBL" id="LUCH01000334">
    <property type="protein sequence ID" value="KAF5405419.1"/>
    <property type="molecule type" value="Genomic_DNA"/>
</dbReference>
<evidence type="ECO:0000313" key="4">
    <source>
        <dbReference type="Proteomes" id="UP000748531"/>
    </source>
</evidence>
<sequence>MLKPNVFSKGDIEFFLNSLSEHVTADCHLACSPISRSNIQFNGEGCFITVNGISDEIIDKQDGEKYMVLDSSNQYDAMISTSTLHYGEKWPPAEISTACFDWIDRSTLKSGITEESSDLLHDSLNTQLHGGQLRFSLTGSSHITEEELNQLHLTIADLEKQLAEKDSELADALCELRAQRAELVTSMNLYLEKLDELNEIRAENGKLKDTATEVERTHRFQRAELIKEADLLRDSLQNSENEFFLLKKELADTQRELHLVQTSAILREQETDAVSCKSEKLLSELVKLRSEERNLRKIITFEQSEREQIRHEYDNLMMRFTETVDNFNQMEKRLIAVNREIHAMISQLSRSRQSLFVSDEHWKTVRSRLLFLQNVISSSAVQSPEDDKPTELDEFSPIASQAACQHDEGVPNTELIEGSSLRKELDNSLIQLGPLSVNTVDFYGNHCFSLVTNASSFSTDRICSVNNECQGKSFIDSQGDTTSLGVLGVDKYKINSDQAHSPLNHQEHDFTETLIGQKPTTLMQNGTLSLCEETTELTRDIVTSNIKITHEFLAPFLQEICSVLKLPLSQVTERSPYYDEEIWHNITACVKRLHDRYIAAQAERSRLTALLSTLRNELKQLEVATQKEIQQTGSIRMQANNERGIAKCEYREIADNYGKSTKLIQQKADSARKKTKGSGVEREAGANILTQKALEFQQYNLGLVFAHGRLEELERQLFSVRSDLESASVERDGLLSRLAMFSGGSSMFPHKTEFFARFGVSPSLGHPVVIDGCSSFVSALPDQPSVLSVSRDLLSSVAGVENLDAGWSCAARMVYDRLRDLFRANFSPSSSGSILPDDFAMDVCSCLTGMSGRLQHAASVDNECNTLRAQLLDSNNKYEMISNELLSVQKALDSQTIELESFRSDCHLLAELILKLSISATAISDAPDCVSVNTSTLTNVLHHAKETVLTHPICRLTTSPSADTSMIPLSLMNASTGLAPSVQPMQRCSSAQFRVDFEEMNTSSRSAIYDLELADKLAVTFGALQNIPTTQVRKMPSRYLQLQRDIVNLRFELLTLRRETAEDVKSLQSDLGTLVHYANCCQSAMIKRQMIYFSLLRSMRDMICYVREIFAKLNMGNFLSEYDVESLNETTSVEDVNQLSEQLSMEFSLKLISITTRLGESDSLDAKTVPSYGLPSPSDVGVLSNVPRTDILSAFAYALAFLVNKDEADSIREFLSKNSTTETIMDTLNDLLHKVQLALDCVTSAQSATEIPGDTSRTKNNYAVLLEFIDQLAVVCEQPPVSSNRLDDVTLSTLLASLLTAIRQRLSIHVSASDYEIIKRLQDSLLGYIDDLAQTVGSPEQILSPTNIDLSTAGHTKFLSDTLRDLSLDPEPWLTRFERIRRILSALQLSDTRTQLMVKRVVDAFAEWTSSCHSHRYIDPSTTSEQLDLIQSALPDLKCATARITTRLLKLSDRLEMLQAQLHPCVKTIDSTPGNIQTETESYVIPALSDLNFSVSKLELKWVQLEASVSEFSHSLRSDLTSVQEEMGLMEAETAMERLCHEEVSSRLTEMMTHLLPPGSPASDSSSSQIYTSDMQALDNPVHTATAIPLRHFCCESEELLNMPSESEPVYSVKSVQHKGSSADLAAPVHLESRSILHSTERRVLPPVKSFEEIASVSTPRSHPSERRCSRRSHSLPIIHACIRDQTVNSILLSCLSKSTARLQGRQLREVNKTSLSQSFDNLSPTDGTLRRLSLQRFVNVLETYFPAFLMQSSSQFHSSLEHLVHPSTLRAGLRYLRHLLSVLPDHSFHTEPSILSEKLDTQIQLTELKLRQRLNQLRKELVCLQRKTNLEKSDDQVNEQQATRIPQLKQQLSQVICAYKCAHDLLPVRLPLHPGGPTCRTFNAKSSEKLLTSSIEFQLNTNQLSNRFDTLLRLLHLRDTEVLYLINKLYPESPSIQVESLERKLVEFNESWCNVTPVNLSSMPVCRIPINTFGLVSGAIPSSTQLKIRLHADDPKTSHCVKGDHNVLSVKSSIQGARTKEADDWPTYENHPSSSTQKSTTVRSKAIAYLIKQSKLLLKRLGSGVDSQAVTLIEDDLDHFVQSLADFVRQLRVTASASADSMHPITLAQNAPPLPTSPGYPRRSVRPSISDLIDALELQLDTNWCLRQRLNAANLQLDQVSKLLHKGHHSYAYLEERLGVETDKHTALTEQCDVARQQSRKTSQILDSLRGRQEQRLTQLSPPANDEMRIESAPTLVGSTCAAPRIALKSIHSAGDVLRTGGTDSHTPAVVEYTRLITHSTVTTTPLKISVSSQTTKSSSKLSCLSRSALNCAPHRKRSPSDTTPTRIYARPHGITTSNARRRPTATTASATLPSTVATSSKHPVYFQSNNNSVDEVRVTESSSVPIYPSDASVCDEHQRLLSGWSDATTLQTDDTQLTESSILSLPSSVYSGTHSEPTRSKSPKKQKKRKRLFKLIGDRLSLTKRSSRPK</sequence>
<dbReference type="Proteomes" id="UP000748531">
    <property type="component" value="Unassembled WGS sequence"/>
</dbReference>
<feature type="region of interest" description="Disordered" evidence="2">
    <location>
        <begin position="2314"/>
        <end position="2352"/>
    </location>
</feature>